<dbReference type="RefSeq" id="WP_382402498.1">
    <property type="nucleotide sequence ID" value="NZ_JBHTNH010000038.1"/>
</dbReference>
<reference evidence="2" key="1">
    <citation type="journal article" date="2019" name="Int. J. Syst. Evol. Microbiol.">
        <title>The Global Catalogue of Microorganisms (GCM) 10K type strain sequencing project: providing services to taxonomists for standard genome sequencing and annotation.</title>
        <authorList>
            <consortium name="The Broad Institute Genomics Platform"/>
            <consortium name="The Broad Institute Genome Sequencing Center for Infectious Disease"/>
            <person name="Wu L."/>
            <person name="Ma J."/>
        </authorList>
    </citation>
    <scope>NUCLEOTIDE SEQUENCE [LARGE SCALE GENOMIC DNA]</scope>
    <source>
        <strain evidence="2">CCUG 54822</strain>
    </source>
</reference>
<evidence type="ECO:0000313" key="2">
    <source>
        <dbReference type="Proteomes" id="UP001597178"/>
    </source>
</evidence>
<keyword evidence="2" id="KW-1185">Reference proteome</keyword>
<accession>A0ABW3ZYC9</accession>
<organism evidence="1 2">
    <name type="scientific">Lentibacillus salinarum</name>
    <dbReference type="NCBI Taxonomy" id="446820"/>
    <lineage>
        <taxon>Bacteria</taxon>
        <taxon>Bacillati</taxon>
        <taxon>Bacillota</taxon>
        <taxon>Bacilli</taxon>
        <taxon>Bacillales</taxon>
        <taxon>Bacillaceae</taxon>
        <taxon>Lentibacillus</taxon>
    </lineage>
</organism>
<protein>
    <submittedName>
        <fullName evidence="1">Uncharacterized protein</fullName>
    </submittedName>
</protein>
<dbReference type="EMBL" id="JBHTNH010000038">
    <property type="protein sequence ID" value="MFD1363244.1"/>
    <property type="molecule type" value="Genomic_DNA"/>
</dbReference>
<comment type="caution">
    <text evidence="1">The sequence shown here is derived from an EMBL/GenBank/DDBJ whole genome shotgun (WGS) entry which is preliminary data.</text>
</comment>
<gene>
    <name evidence="1" type="ORF">ACFQ4A_16525</name>
</gene>
<proteinExistence type="predicted"/>
<name>A0ABW3ZYC9_9BACI</name>
<feature type="non-terminal residue" evidence="1">
    <location>
        <position position="1"/>
    </location>
</feature>
<sequence>NIPSLSPANGITVDYMEGSEYSYFGGIITDKEIKKVQVSQQNKKVHKANIFKMEDDISGWYSIFENDKGDSEDNPDNMKIQALDNDGVILWQKSYLVED</sequence>
<dbReference type="Proteomes" id="UP001597178">
    <property type="component" value="Unassembled WGS sequence"/>
</dbReference>
<evidence type="ECO:0000313" key="1">
    <source>
        <dbReference type="EMBL" id="MFD1363244.1"/>
    </source>
</evidence>